<evidence type="ECO:0000313" key="1">
    <source>
        <dbReference type="EMBL" id="KAJ9072706.1"/>
    </source>
</evidence>
<gene>
    <name evidence="1" type="ORF">DSO57_1024422</name>
</gene>
<comment type="caution">
    <text evidence="1">The sequence shown here is derived from an EMBL/GenBank/DDBJ whole genome shotgun (WGS) entry which is preliminary data.</text>
</comment>
<organism evidence="1 2">
    <name type="scientific">Entomophthora muscae</name>
    <dbReference type="NCBI Taxonomy" id="34485"/>
    <lineage>
        <taxon>Eukaryota</taxon>
        <taxon>Fungi</taxon>
        <taxon>Fungi incertae sedis</taxon>
        <taxon>Zoopagomycota</taxon>
        <taxon>Entomophthoromycotina</taxon>
        <taxon>Entomophthoromycetes</taxon>
        <taxon>Entomophthorales</taxon>
        <taxon>Entomophthoraceae</taxon>
        <taxon>Entomophthora</taxon>
    </lineage>
</organism>
<proteinExistence type="predicted"/>
<name>A0ACC2TDP9_9FUNG</name>
<sequence length="192" mass="21847">MSTFLSSTPQCHIRALFDEETVRVYQAYNSPIAVPAAQNNSFPSTFSVSRMTWVKPSFNWMAYRSGYSYKDSNQSHILAIDLHRKAFDEILEQAVLAKGSQKENEVVVQWVPERTLTLMPLGYRSIQIGIRGETAKKFQTGELIAKITDVTEIFQQVKKIVFEDKDIQKAANLVPEERVYPVSEKIKAALNI</sequence>
<accession>A0ACC2TDP9</accession>
<keyword evidence="2" id="KW-1185">Reference proteome</keyword>
<dbReference type="EMBL" id="QTSX02002972">
    <property type="protein sequence ID" value="KAJ9072706.1"/>
    <property type="molecule type" value="Genomic_DNA"/>
</dbReference>
<dbReference type="Proteomes" id="UP001165960">
    <property type="component" value="Unassembled WGS sequence"/>
</dbReference>
<protein>
    <submittedName>
        <fullName evidence="1">Uncharacterized protein</fullName>
    </submittedName>
</protein>
<evidence type="ECO:0000313" key="2">
    <source>
        <dbReference type="Proteomes" id="UP001165960"/>
    </source>
</evidence>
<reference evidence="1" key="1">
    <citation type="submission" date="2022-04" db="EMBL/GenBank/DDBJ databases">
        <title>Genome of the entomopathogenic fungus Entomophthora muscae.</title>
        <authorList>
            <person name="Elya C."/>
            <person name="Lovett B.R."/>
            <person name="Lee E."/>
            <person name="Macias A.M."/>
            <person name="Hajek A.E."/>
            <person name="De Bivort B.L."/>
            <person name="Kasson M.T."/>
            <person name="De Fine Licht H.H."/>
            <person name="Stajich J.E."/>
        </authorList>
    </citation>
    <scope>NUCLEOTIDE SEQUENCE</scope>
    <source>
        <strain evidence="1">Berkeley</strain>
    </source>
</reference>